<evidence type="ECO:0000313" key="2">
    <source>
        <dbReference type="EMBL" id="GMI22718.1"/>
    </source>
</evidence>
<organism evidence="2 3">
    <name type="scientific">Tetraparma gracilis</name>
    <dbReference type="NCBI Taxonomy" id="2962635"/>
    <lineage>
        <taxon>Eukaryota</taxon>
        <taxon>Sar</taxon>
        <taxon>Stramenopiles</taxon>
        <taxon>Ochrophyta</taxon>
        <taxon>Bolidophyceae</taxon>
        <taxon>Parmales</taxon>
        <taxon>Triparmaceae</taxon>
        <taxon>Tetraparma</taxon>
    </lineage>
</organism>
<feature type="transmembrane region" description="Helical" evidence="1">
    <location>
        <begin position="314"/>
        <end position="333"/>
    </location>
</feature>
<reference evidence="2 3" key="1">
    <citation type="journal article" date="2023" name="Commun. Biol.">
        <title>Genome analysis of Parmales, the sister group of diatoms, reveals the evolutionary specialization of diatoms from phago-mixotrophs to photoautotrophs.</title>
        <authorList>
            <person name="Ban H."/>
            <person name="Sato S."/>
            <person name="Yoshikawa S."/>
            <person name="Yamada K."/>
            <person name="Nakamura Y."/>
            <person name="Ichinomiya M."/>
            <person name="Sato N."/>
            <person name="Blanc-Mathieu R."/>
            <person name="Endo H."/>
            <person name="Kuwata A."/>
            <person name="Ogata H."/>
        </authorList>
    </citation>
    <scope>NUCLEOTIDE SEQUENCE [LARGE SCALE GENOMIC DNA]</scope>
</reference>
<name>A0ABQ6MAU3_9STRA</name>
<keyword evidence="1" id="KW-0472">Membrane</keyword>
<feature type="transmembrane region" description="Helical" evidence="1">
    <location>
        <begin position="397"/>
        <end position="417"/>
    </location>
</feature>
<gene>
    <name evidence="2" type="ORF">TeGR_g15225</name>
</gene>
<sequence>MSSTKEIQRLATTAMARLSSSDEVKTKKRHIFKYVMHSLAIVAAMSVYGCSISRGVVTPMIKRRAEQYFGKDAEFWPSTFNAEHATEKIWADDGTMDSEEAAPMYGLMIVLGLVIPPTTLSIAVLATAAKRKGAFLCKFFCVYLVDAVLSELYYSLVRESFFRASSLLSKMFYRSVGHSAFMYIGIELYWQITKIGVRDHGLPAGFGVIFLAGQIGSFNLYGRVMTSSASSIADAILFEACGLFVELNVADTFLMGRTPFLYYRESAISTWRTLCCKKKKADAVAPEDEQEGSSEDVGEDIVNTTRKRFCADSLWLICISEAYSLVVVGLYTFSSRANPAALPGTPAIAGDVIAVNVLIQVLGEIVFSDALVAFVASRFPKRYVVDVVAERATASRYYSTLAIIIVTLIPGGVLSYLSASLCFTSTTERGADDWALTGCPDPDTFTIDDLQVYGSKWGGERPN</sequence>
<dbReference type="EMBL" id="BRYB01001303">
    <property type="protein sequence ID" value="GMI22718.1"/>
    <property type="molecule type" value="Genomic_DNA"/>
</dbReference>
<evidence type="ECO:0000313" key="3">
    <source>
        <dbReference type="Proteomes" id="UP001165060"/>
    </source>
</evidence>
<feature type="transmembrane region" description="Helical" evidence="1">
    <location>
        <begin position="34"/>
        <end position="57"/>
    </location>
</feature>
<comment type="caution">
    <text evidence="2">The sequence shown here is derived from an EMBL/GenBank/DDBJ whole genome shotgun (WGS) entry which is preliminary data.</text>
</comment>
<dbReference type="Proteomes" id="UP001165060">
    <property type="component" value="Unassembled WGS sequence"/>
</dbReference>
<feature type="transmembrane region" description="Helical" evidence="1">
    <location>
        <begin position="353"/>
        <end position="376"/>
    </location>
</feature>
<evidence type="ECO:0000256" key="1">
    <source>
        <dbReference type="SAM" id="Phobius"/>
    </source>
</evidence>
<feature type="transmembrane region" description="Helical" evidence="1">
    <location>
        <begin position="135"/>
        <end position="156"/>
    </location>
</feature>
<protein>
    <submittedName>
        <fullName evidence="2">Uncharacterized protein</fullName>
    </submittedName>
</protein>
<feature type="transmembrane region" description="Helical" evidence="1">
    <location>
        <begin position="104"/>
        <end position="128"/>
    </location>
</feature>
<keyword evidence="1" id="KW-1133">Transmembrane helix</keyword>
<accession>A0ABQ6MAU3</accession>
<proteinExistence type="predicted"/>
<keyword evidence="1" id="KW-0812">Transmembrane</keyword>
<keyword evidence="3" id="KW-1185">Reference proteome</keyword>
<feature type="transmembrane region" description="Helical" evidence="1">
    <location>
        <begin position="202"/>
        <end position="220"/>
    </location>
</feature>